<keyword evidence="2" id="KW-1185">Reference proteome</keyword>
<dbReference type="AlphaFoldDB" id="A0A124SCA4"/>
<evidence type="ECO:0000313" key="2">
    <source>
        <dbReference type="Proteomes" id="UP000243975"/>
    </source>
</evidence>
<accession>A0A124SCA4</accession>
<dbReference type="Proteomes" id="UP000243975">
    <property type="component" value="Unassembled WGS sequence"/>
</dbReference>
<dbReference type="EMBL" id="LEKV01004792">
    <property type="protein sequence ID" value="KVH93190.1"/>
    <property type="molecule type" value="Genomic_DNA"/>
</dbReference>
<gene>
    <name evidence="1" type="ORF">Ccrd_004756</name>
</gene>
<proteinExistence type="predicted"/>
<evidence type="ECO:0000313" key="1">
    <source>
        <dbReference type="EMBL" id="KVH93190.1"/>
    </source>
</evidence>
<organism evidence="1 2">
    <name type="scientific">Cynara cardunculus var. scolymus</name>
    <name type="common">Globe artichoke</name>
    <name type="synonym">Cynara scolymus</name>
    <dbReference type="NCBI Taxonomy" id="59895"/>
    <lineage>
        <taxon>Eukaryota</taxon>
        <taxon>Viridiplantae</taxon>
        <taxon>Streptophyta</taxon>
        <taxon>Embryophyta</taxon>
        <taxon>Tracheophyta</taxon>
        <taxon>Spermatophyta</taxon>
        <taxon>Magnoliopsida</taxon>
        <taxon>eudicotyledons</taxon>
        <taxon>Gunneridae</taxon>
        <taxon>Pentapetalae</taxon>
        <taxon>asterids</taxon>
        <taxon>campanulids</taxon>
        <taxon>Asterales</taxon>
        <taxon>Asteraceae</taxon>
        <taxon>Carduoideae</taxon>
        <taxon>Cardueae</taxon>
        <taxon>Carduinae</taxon>
        <taxon>Cynara</taxon>
    </lineage>
</organism>
<dbReference type="Gramene" id="KVH93190">
    <property type="protein sequence ID" value="KVH93190"/>
    <property type="gene ID" value="Ccrd_004756"/>
</dbReference>
<sequence length="103" mass="11745">MWTPRFLDQSHKIGNSWWMQPRSITESRQTPSDWCLLFSNNEAWLPNLSDAILLDAMAMEVGEEIEIGNQGSKKNLLVEGEGRDTLEDGNGIKVYYARTLIES</sequence>
<protein>
    <submittedName>
        <fullName evidence="1">Uncharacterized protein</fullName>
    </submittedName>
</protein>
<comment type="caution">
    <text evidence="1">The sequence shown here is derived from an EMBL/GenBank/DDBJ whole genome shotgun (WGS) entry which is preliminary data.</text>
</comment>
<name>A0A124SCA4_CYNCS</name>
<reference evidence="1 2" key="1">
    <citation type="journal article" date="2016" name="Sci. Rep.">
        <title>The genome sequence of the outbreeding globe artichoke constructed de novo incorporating a phase-aware low-pass sequencing strategy of F1 progeny.</title>
        <authorList>
            <person name="Scaglione D."/>
            <person name="Reyes-Chin-Wo S."/>
            <person name="Acquadro A."/>
            <person name="Froenicke L."/>
            <person name="Portis E."/>
            <person name="Beitel C."/>
            <person name="Tirone M."/>
            <person name="Mauro R."/>
            <person name="Lo Monaco A."/>
            <person name="Mauromicale G."/>
            <person name="Faccioli P."/>
            <person name="Cattivelli L."/>
            <person name="Rieseberg L."/>
            <person name="Michelmore R."/>
            <person name="Lanteri S."/>
        </authorList>
    </citation>
    <scope>NUCLEOTIDE SEQUENCE [LARGE SCALE GENOMIC DNA]</scope>
    <source>
        <strain evidence="1">2C</strain>
    </source>
</reference>